<feature type="domain" description="Reverse transcriptase zinc-binding" evidence="2">
    <location>
        <begin position="157"/>
        <end position="229"/>
    </location>
</feature>
<dbReference type="PANTHER" id="PTHR47074:SF49">
    <property type="entry name" value="POLYNUCLEOTIDYL TRANSFERASE, RIBONUCLEASE H-LIKE SUPERFAMILY PROTEIN"/>
    <property type="match status" value="1"/>
</dbReference>
<dbReference type="Proteomes" id="UP000266723">
    <property type="component" value="Unassembled WGS sequence"/>
</dbReference>
<dbReference type="EMBL" id="QGKV02001556">
    <property type="protein sequence ID" value="KAF3517772.1"/>
    <property type="molecule type" value="Genomic_DNA"/>
</dbReference>
<evidence type="ECO:0000259" key="1">
    <source>
        <dbReference type="Pfam" id="PF13456"/>
    </source>
</evidence>
<dbReference type="InterPro" id="IPR052929">
    <property type="entry name" value="RNase_H-like_EbsB-rel"/>
</dbReference>
<sequence length="416" mass="47246">MLHVCGFSWKRVKNCSGSYSFLRISCSSSASHDWRGIIEGRKIILQHLGKVIGNGNSTKLWHAPWLSASTPTSAIGHVTIDDKDLMVSDIMTRETWIWNREALMKYLSNLMDNILLLQSSTTGAEDGYAWLLNPSREYSSKTGYLALHLEDATTHRTSNIPDDFNWFKSVWNTQLLHKIQIFLWKVLQNAIPTGENLQKRRVLTNTTCVRCGVQETTLHLFFHCEFTKQPSCHRINLPPSGISINLFPWIIWAIWTSRNLLIFQNRSLNPISTISKAIVASREWSLAQTLSPPFMTRSLPLTVQPTSTLSTTILCYTDASWIASTKHAGIAWIFTDPTKKELNRGSLFKDHISSPLLAESLAIRALMLYASSFGFTNIWIHSDSQELVRAINEKRRSTELFRILSNIESLSLSLSF</sequence>
<gene>
    <name evidence="3" type="ORF">DY000_02061084</name>
</gene>
<feature type="domain" description="RNase H type-1" evidence="1">
    <location>
        <begin position="317"/>
        <end position="413"/>
    </location>
</feature>
<proteinExistence type="predicted"/>
<dbReference type="CDD" id="cd06222">
    <property type="entry name" value="RNase_H_like"/>
    <property type="match status" value="1"/>
</dbReference>
<dbReference type="Pfam" id="PF13966">
    <property type="entry name" value="zf-RVT"/>
    <property type="match status" value="1"/>
</dbReference>
<protein>
    <recommendedName>
        <fullName evidence="5">RNase H type-1 domain-containing protein</fullName>
    </recommendedName>
</protein>
<organism evidence="3 4">
    <name type="scientific">Brassica cretica</name>
    <name type="common">Mustard</name>
    <dbReference type="NCBI Taxonomy" id="69181"/>
    <lineage>
        <taxon>Eukaryota</taxon>
        <taxon>Viridiplantae</taxon>
        <taxon>Streptophyta</taxon>
        <taxon>Embryophyta</taxon>
        <taxon>Tracheophyta</taxon>
        <taxon>Spermatophyta</taxon>
        <taxon>Magnoliopsida</taxon>
        <taxon>eudicotyledons</taxon>
        <taxon>Gunneridae</taxon>
        <taxon>Pentapetalae</taxon>
        <taxon>rosids</taxon>
        <taxon>malvids</taxon>
        <taxon>Brassicales</taxon>
        <taxon>Brassicaceae</taxon>
        <taxon>Brassiceae</taxon>
        <taxon>Brassica</taxon>
    </lineage>
</organism>
<evidence type="ECO:0008006" key="5">
    <source>
        <dbReference type="Google" id="ProtNLM"/>
    </source>
</evidence>
<accession>A0ABQ7AUQ2</accession>
<dbReference type="InterPro" id="IPR026960">
    <property type="entry name" value="RVT-Znf"/>
</dbReference>
<dbReference type="Gene3D" id="3.30.420.10">
    <property type="entry name" value="Ribonuclease H-like superfamily/Ribonuclease H"/>
    <property type="match status" value="1"/>
</dbReference>
<name>A0ABQ7AUQ2_BRACR</name>
<reference evidence="3 4" key="1">
    <citation type="journal article" date="2020" name="BMC Genomics">
        <title>Intraspecific diversification of the crop wild relative Brassica cretica Lam. using demographic model selection.</title>
        <authorList>
            <person name="Kioukis A."/>
            <person name="Michalopoulou V.A."/>
            <person name="Briers L."/>
            <person name="Pirintsos S."/>
            <person name="Studholme D.J."/>
            <person name="Pavlidis P."/>
            <person name="Sarris P.F."/>
        </authorList>
    </citation>
    <scope>NUCLEOTIDE SEQUENCE [LARGE SCALE GENOMIC DNA]</scope>
    <source>
        <strain evidence="4">cv. PFS-1207/04</strain>
    </source>
</reference>
<evidence type="ECO:0000313" key="3">
    <source>
        <dbReference type="EMBL" id="KAF3517772.1"/>
    </source>
</evidence>
<dbReference type="InterPro" id="IPR002156">
    <property type="entry name" value="RNaseH_domain"/>
</dbReference>
<dbReference type="Pfam" id="PF13456">
    <property type="entry name" value="RVT_3"/>
    <property type="match status" value="1"/>
</dbReference>
<dbReference type="PANTHER" id="PTHR47074">
    <property type="entry name" value="BNAC02G40300D PROTEIN"/>
    <property type="match status" value="1"/>
</dbReference>
<evidence type="ECO:0000259" key="2">
    <source>
        <dbReference type="Pfam" id="PF13966"/>
    </source>
</evidence>
<keyword evidence="4" id="KW-1185">Reference proteome</keyword>
<dbReference type="InterPro" id="IPR044730">
    <property type="entry name" value="RNase_H-like_dom_plant"/>
</dbReference>
<dbReference type="InterPro" id="IPR036397">
    <property type="entry name" value="RNaseH_sf"/>
</dbReference>
<dbReference type="SUPFAM" id="SSF53098">
    <property type="entry name" value="Ribonuclease H-like"/>
    <property type="match status" value="1"/>
</dbReference>
<evidence type="ECO:0000313" key="4">
    <source>
        <dbReference type="Proteomes" id="UP000266723"/>
    </source>
</evidence>
<comment type="caution">
    <text evidence="3">The sequence shown here is derived from an EMBL/GenBank/DDBJ whole genome shotgun (WGS) entry which is preliminary data.</text>
</comment>
<dbReference type="InterPro" id="IPR012337">
    <property type="entry name" value="RNaseH-like_sf"/>
</dbReference>